<dbReference type="eggNOG" id="COG3804">
    <property type="taxonomic scope" value="Bacteria"/>
</dbReference>
<evidence type="ECO:0000256" key="2">
    <source>
        <dbReference type="ARBA" id="ARBA00023002"/>
    </source>
</evidence>
<evidence type="ECO:0000256" key="1">
    <source>
        <dbReference type="ARBA" id="ARBA00022857"/>
    </source>
</evidence>
<dbReference type="Pfam" id="PF19328">
    <property type="entry name" value="DAP_DH_C"/>
    <property type="match status" value="1"/>
</dbReference>
<dbReference type="InterPro" id="IPR036291">
    <property type="entry name" value="NAD(P)-bd_dom_sf"/>
</dbReference>
<dbReference type="STRING" id="525904.Tter_0366"/>
<proteinExistence type="predicted"/>
<evidence type="ECO:0000259" key="4">
    <source>
        <dbReference type="Pfam" id="PF19328"/>
    </source>
</evidence>
<dbReference type="Gene3D" id="3.40.50.720">
    <property type="entry name" value="NAD(P)-binding Rossmann-like Domain"/>
    <property type="match status" value="1"/>
</dbReference>
<keyword evidence="1" id="KW-0521">NADP</keyword>
<dbReference type="InterPro" id="IPR000846">
    <property type="entry name" value="DapB_N"/>
</dbReference>
<dbReference type="HOGENOM" id="CLU_050509_1_1_0"/>
<dbReference type="InterPro" id="IPR045760">
    <property type="entry name" value="DAP_DH_C"/>
</dbReference>
<dbReference type="Pfam" id="PF01113">
    <property type="entry name" value="DapB_N"/>
    <property type="match status" value="1"/>
</dbReference>
<evidence type="ECO:0000259" key="3">
    <source>
        <dbReference type="Pfam" id="PF01113"/>
    </source>
</evidence>
<protein>
    <submittedName>
        <fullName evidence="5">Dihydrodipicolinate reductase</fullName>
    </submittedName>
</protein>
<dbReference type="SUPFAM" id="SSF51735">
    <property type="entry name" value="NAD(P)-binding Rossmann-fold domains"/>
    <property type="match status" value="1"/>
</dbReference>
<evidence type="ECO:0000313" key="5">
    <source>
        <dbReference type="EMBL" id="ACZ41288.1"/>
    </source>
</evidence>
<dbReference type="AlphaFoldDB" id="D1CED2"/>
<feature type="domain" description="Dihydrodipicolinate reductase N-terminal" evidence="3">
    <location>
        <begin position="9"/>
        <end position="105"/>
    </location>
</feature>
<dbReference type="KEGG" id="ttr:Tter_0366"/>
<dbReference type="GO" id="GO:0008839">
    <property type="term" value="F:4-hydroxy-tetrahydrodipicolinate reductase"/>
    <property type="evidence" value="ECO:0007669"/>
    <property type="project" value="InterPro"/>
</dbReference>
<sequence>MGEPIVSEIRVISFGLGPIGSEVARVAASKSNMRLVGAVDIDPSKVGRTVEEVTGAPSEVIVSSSLEEALQNTEADLILHTTSSFLEVVKPQIESAIEKGLSVVSTCEELSYPWRTYPGLATELDMKAKEANVRILGTGVNPGFVMDAFPLTVTTVCQKVDRIHIERVVDAGGRRLQLQRKVGAGLTVEEFRQLVATGNVRHVGLPESAWMIIDAMGWECKDFEESIEPIVAEREILAAIGNIQPGQVAGVRQTIRAYGRDIEKLVLDLKMYVGADEPVDHIQIWGIPDLDLRFDGGVHGDRATASIVVNAASVLMNLPPGLRTMLDVMPLRFRS</sequence>
<reference evidence="6" key="1">
    <citation type="journal article" date="2010" name="Stand. Genomic Sci.">
        <title>Complete genome sequence of 'Thermobaculum terrenum' type strain (YNP1).</title>
        <authorList>
            <person name="Kiss H."/>
            <person name="Cleland D."/>
            <person name="Lapidus A."/>
            <person name="Lucas S."/>
            <person name="Glavina Del Rio T."/>
            <person name="Nolan M."/>
            <person name="Tice H."/>
            <person name="Han C."/>
            <person name="Goodwin L."/>
            <person name="Pitluck S."/>
            <person name="Liolios K."/>
            <person name="Ivanova N."/>
            <person name="Mavromatis K."/>
            <person name="Ovchinnikova G."/>
            <person name="Pati A."/>
            <person name="Chen A."/>
            <person name="Palaniappan K."/>
            <person name="Land M."/>
            <person name="Hauser L."/>
            <person name="Chang Y."/>
            <person name="Jeffries C."/>
            <person name="Lu M."/>
            <person name="Brettin T."/>
            <person name="Detter J."/>
            <person name="Goker M."/>
            <person name="Tindall B."/>
            <person name="Beck B."/>
            <person name="McDermott T."/>
            <person name="Woyke T."/>
            <person name="Bristow J."/>
            <person name="Eisen J."/>
            <person name="Markowitz V."/>
            <person name="Hugenholtz P."/>
            <person name="Kyrpides N."/>
            <person name="Klenk H."/>
            <person name="Cheng J."/>
        </authorList>
    </citation>
    <scope>NUCLEOTIDE SEQUENCE [LARGE SCALE GENOMIC DNA]</scope>
    <source>
        <strain evidence="6">ATCC BAA-798 / YNP1</strain>
    </source>
</reference>
<name>D1CED2_THET1</name>
<dbReference type="CDD" id="cd24146">
    <property type="entry name" value="nat-AmDH_N_like"/>
    <property type="match status" value="1"/>
</dbReference>
<dbReference type="EMBL" id="CP001825">
    <property type="protein sequence ID" value="ACZ41288.1"/>
    <property type="molecule type" value="Genomic_DNA"/>
</dbReference>
<dbReference type="Proteomes" id="UP000000323">
    <property type="component" value="Chromosome 1"/>
</dbReference>
<organism evidence="5 6">
    <name type="scientific">Thermobaculum terrenum (strain ATCC BAA-798 / CCMEE 7001 / YNP1)</name>
    <dbReference type="NCBI Taxonomy" id="525904"/>
    <lineage>
        <taxon>Bacteria</taxon>
        <taxon>Bacillati</taxon>
        <taxon>Chloroflexota</taxon>
        <taxon>Chloroflexia</taxon>
        <taxon>Candidatus Thermobaculales</taxon>
        <taxon>Candidatus Thermobaculaceae</taxon>
        <taxon>Thermobaculum</taxon>
    </lineage>
</organism>
<accession>D1CED2</accession>
<gene>
    <name evidence="5" type="ordered locus">Tter_0366</name>
</gene>
<feature type="domain" description="2,4-diaminopentanoate dehydrogenase C-terminal" evidence="4">
    <location>
        <begin position="144"/>
        <end position="328"/>
    </location>
</feature>
<evidence type="ECO:0000313" key="6">
    <source>
        <dbReference type="Proteomes" id="UP000000323"/>
    </source>
</evidence>
<keyword evidence="2" id="KW-0560">Oxidoreductase</keyword>
<keyword evidence="6" id="KW-1185">Reference proteome</keyword>
<dbReference type="GO" id="GO:0009089">
    <property type="term" value="P:lysine biosynthetic process via diaminopimelate"/>
    <property type="evidence" value="ECO:0007669"/>
    <property type="project" value="InterPro"/>
</dbReference>